<evidence type="ECO:0000313" key="1">
    <source>
        <dbReference type="EMBL" id="KAI0026542.1"/>
    </source>
</evidence>
<feature type="non-terminal residue" evidence="1">
    <location>
        <position position="619"/>
    </location>
</feature>
<gene>
    <name evidence="1" type="ORF">K488DRAFT_75269</name>
</gene>
<dbReference type="EMBL" id="MU274424">
    <property type="protein sequence ID" value="KAI0026542.1"/>
    <property type="molecule type" value="Genomic_DNA"/>
</dbReference>
<accession>A0ACB8Q4E2</accession>
<organism evidence="1 2">
    <name type="scientific">Vararia minispora EC-137</name>
    <dbReference type="NCBI Taxonomy" id="1314806"/>
    <lineage>
        <taxon>Eukaryota</taxon>
        <taxon>Fungi</taxon>
        <taxon>Dikarya</taxon>
        <taxon>Basidiomycota</taxon>
        <taxon>Agaricomycotina</taxon>
        <taxon>Agaricomycetes</taxon>
        <taxon>Russulales</taxon>
        <taxon>Lachnocladiaceae</taxon>
        <taxon>Vararia</taxon>
    </lineage>
</organism>
<comment type="caution">
    <text evidence="1">The sequence shown here is derived from an EMBL/GenBank/DDBJ whole genome shotgun (WGS) entry which is preliminary data.</text>
</comment>
<proteinExistence type="predicted"/>
<evidence type="ECO:0000313" key="2">
    <source>
        <dbReference type="Proteomes" id="UP000814128"/>
    </source>
</evidence>
<sequence length="619" mass="67946">MPKAPDGWTKSQNRDVDAILHGEFSDHVRKVDPAFGGYHTVREWVSNRADNIINDESIFDLVSEDRKKPLKDAIVTKFRNYYNNNLKKKAAVSTLAATGRQSQLDPDFRRLLLPTGTARQAFEHSIKDDIVDIVRTTGANYQTVLKEKWDALSEEERRGWDQPSGTVTKHNVQRNFETFNANVGTLLSQVCESGSLGKAQMMLTSSTRAGDSDEVIVRTCFVRFTDDGVSFAGDEEGSVVHDELMRAWSVYANKTTPRSSSSESTTHPSAKVTIPLNEDGIPIFPDVDMQNVDIRGTISAYLSAVWECSRPGEALDNSIWERIQADLSSFFDTSRFSIDLENPAIATKASLFRMMAYFSEIGTESPFVFYRSNPDACKTRASIVLDRPLPSSPVSNAVLTTPRALSPTPISRPASDPLSLAGTLPVDLSHADDPEVPRIDDVMSSPDATPAACDQDQALQLDAGRIGAVSDASDELSTPVDLSTIADISPTPSVAFEASVPRTRIQRRSARSALAIRSPGGSMVPRNQRLIQRSSPVAAPAGRKRVASSLDHVSQEPPLRRRRTTRQANASLSGTGKNQKPCDKNVLICQGPKGVYKFKNNRTFKGTCYEYNGQELSAE</sequence>
<reference evidence="1" key="1">
    <citation type="submission" date="2021-02" db="EMBL/GenBank/DDBJ databases">
        <authorList>
            <consortium name="DOE Joint Genome Institute"/>
            <person name="Ahrendt S."/>
            <person name="Looney B.P."/>
            <person name="Miyauchi S."/>
            <person name="Morin E."/>
            <person name="Drula E."/>
            <person name="Courty P.E."/>
            <person name="Chicoki N."/>
            <person name="Fauchery L."/>
            <person name="Kohler A."/>
            <person name="Kuo A."/>
            <person name="Labutti K."/>
            <person name="Pangilinan J."/>
            <person name="Lipzen A."/>
            <person name="Riley R."/>
            <person name="Andreopoulos W."/>
            <person name="He G."/>
            <person name="Johnson J."/>
            <person name="Barry K.W."/>
            <person name="Grigoriev I.V."/>
            <person name="Nagy L."/>
            <person name="Hibbett D."/>
            <person name="Henrissat B."/>
            <person name="Matheny P.B."/>
            <person name="Labbe J."/>
            <person name="Martin F."/>
        </authorList>
    </citation>
    <scope>NUCLEOTIDE SEQUENCE</scope>
    <source>
        <strain evidence="1">EC-137</strain>
    </source>
</reference>
<keyword evidence="2" id="KW-1185">Reference proteome</keyword>
<name>A0ACB8Q4E2_9AGAM</name>
<protein>
    <submittedName>
        <fullName evidence="1">Uncharacterized protein</fullName>
    </submittedName>
</protein>
<dbReference type="Proteomes" id="UP000814128">
    <property type="component" value="Unassembled WGS sequence"/>
</dbReference>
<reference evidence="1" key="2">
    <citation type="journal article" date="2022" name="New Phytol.">
        <title>Evolutionary transition to the ectomycorrhizal habit in the genomes of a hyperdiverse lineage of mushroom-forming fungi.</title>
        <authorList>
            <person name="Looney B."/>
            <person name="Miyauchi S."/>
            <person name="Morin E."/>
            <person name="Drula E."/>
            <person name="Courty P.E."/>
            <person name="Kohler A."/>
            <person name="Kuo A."/>
            <person name="LaButti K."/>
            <person name="Pangilinan J."/>
            <person name="Lipzen A."/>
            <person name="Riley R."/>
            <person name="Andreopoulos W."/>
            <person name="He G."/>
            <person name="Johnson J."/>
            <person name="Nolan M."/>
            <person name="Tritt A."/>
            <person name="Barry K.W."/>
            <person name="Grigoriev I.V."/>
            <person name="Nagy L.G."/>
            <person name="Hibbett D."/>
            <person name="Henrissat B."/>
            <person name="Matheny P.B."/>
            <person name="Labbe J."/>
            <person name="Martin F.M."/>
        </authorList>
    </citation>
    <scope>NUCLEOTIDE SEQUENCE</scope>
    <source>
        <strain evidence="1">EC-137</strain>
    </source>
</reference>